<evidence type="ECO:0000256" key="1">
    <source>
        <dbReference type="SAM" id="SignalP"/>
    </source>
</evidence>
<dbReference type="Proteomes" id="UP000057981">
    <property type="component" value="Chromosome"/>
</dbReference>
<dbReference type="OrthoDB" id="951410at2"/>
<dbReference type="AlphaFoldDB" id="A0A0P0CJ84"/>
<feature type="signal peptide" evidence="1">
    <location>
        <begin position="1"/>
        <end position="19"/>
    </location>
</feature>
<dbReference type="STRING" id="1736674.APS56_04335"/>
<keyword evidence="4" id="KW-1185">Reference proteome</keyword>
<dbReference type="InterPro" id="IPR007372">
    <property type="entry name" value="Lipid/polyisoprenoid-bd_YceI"/>
</dbReference>
<evidence type="ECO:0000259" key="2">
    <source>
        <dbReference type="SMART" id="SM00867"/>
    </source>
</evidence>
<protein>
    <submittedName>
        <fullName evidence="3">Lipid-binding protein</fullName>
    </submittedName>
</protein>
<feature type="domain" description="Lipid/polyisoprenoid-binding YceI-like" evidence="2">
    <location>
        <begin position="45"/>
        <end position="210"/>
    </location>
</feature>
<dbReference type="RefSeq" id="WP_054725109.1">
    <property type="nucleotide sequence ID" value="NZ_CP012898.1"/>
</dbReference>
<dbReference type="PANTHER" id="PTHR34406:SF1">
    <property type="entry name" value="PROTEIN YCEI"/>
    <property type="match status" value="1"/>
</dbReference>
<keyword evidence="1" id="KW-0732">Signal</keyword>
<sequence>MKKHITAFFIMVSMSLAFIGCKDKAKEATTTEAETIIEEDLATEKYNVDTDASIIEWQGYKPAGSHNGTISIENGIISTSNGTIVGGSFSISMNSIKDSENNAKLEGHLKSGDFFEVEKYPSAAFEITGLEETDGKTMLSGNLTIKEINNNITFPVTITNNNDTLTLSSETFSIDRTKWDIKFKSKSFFDELEDKFINDDIAIKINVKADKL</sequence>
<dbReference type="EMBL" id="CP012898">
    <property type="protein sequence ID" value="ALJ04411.1"/>
    <property type="molecule type" value="Genomic_DNA"/>
</dbReference>
<organism evidence="3 4">
    <name type="scientific">Pseudalgibacter alginicilyticus</name>
    <dbReference type="NCBI Taxonomy" id="1736674"/>
    <lineage>
        <taxon>Bacteria</taxon>
        <taxon>Pseudomonadati</taxon>
        <taxon>Bacteroidota</taxon>
        <taxon>Flavobacteriia</taxon>
        <taxon>Flavobacteriales</taxon>
        <taxon>Flavobacteriaceae</taxon>
        <taxon>Pseudalgibacter</taxon>
    </lineage>
</organism>
<dbReference type="PANTHER" id="PTHR34406">
    <property type="entry name" value="PROTEIN YCEI"/>
    <property type="match status" value="1"/>
</dbReference>
<name>A0A0P0CJ84_9FLAO</name>
<dbReference type="Gene3D" id="2.40.128.110">
    <property type="entry name" value="Lipid/polyisoprenoid-binding, YceI-like"/>
    <property type="match status" value="1"/>
</dbReference>
<accession>A0A0P0CJ84</accession>
<proteinExistence type="predicted"/>
<dbReference type="PROSITE" id="PS51257">
    <property type="entry name" value="PROKAR_LIPOPROTEIN"/>
    <property type="match status" value="1"/>
</dbReference>
<dbReference type="Pfam" id="PF04264">
    <property type="entry name" value="YceI"/>
    <property type="match status" value="1"/>
</dbReference>
<dbReference type="SMART" id="SM00867">
    <property type="entry name" value="YceI"/>
    <property type="match status" value="1"/>
</dbReference>
<evidence type="ECO:0000313" key="4">
    <source>
        <dbReference type="Proteomes" id="UP000057981"/>
    </source>
</evidence>
<dbReference type="KEGG" id="ahz:APS56_04335"/>
<dbReference type="InterPro" id="IPR036761">
    <property type="entry name" value="TTHA0802/YceI-like_sf"/>
</dbReference>
<evidence type="ECO:0000313" key="3">
    <source>
        <dbReference type="EMBL" id="ALJ04411.1"/>
    </source>
</evidence>
<reference evidence="3 4" key="1">
    <citation type="submission" date="2015-10" db="EMBL/GenBank/DDBJ databases">
        <authorList>
            <person name="Gilbert D.G."/>
        </authorList>
    </citation>
    <scope>NUCLEOTIDE SEQUENCE [LARGE SCALE GENOMIC DNA]</scope>
    <source>
        <strain evidence="4">HZ-22</strain>
    </source>
</reference>
<gene>
    <name evidence="3" type="ORF">APS56_04335</name>
</gene>
<feature type="chain" id="PRO_5006042634" evidence="1">
    <location>
        <begin position="20"/>
        <end position="212"/>
    </location>
</feature>
<dbReference type="SUPFAM" id="SSF101874">
    <property type="entry name" value="YceI-like"/>
    <property type="match status" value="1"/>
</dbReference>